<name>A0AAE3IIX6_9FIRM</name>
<keyword evidence="3" id="KW-1185">Reference proteome</keyword>
<dbReference type="Proteomes" id="UP001208131">
    <property type="component" value="Unassembled WGS sequence"/>
</dbReference>
<dbReference type="EMBL" id="JAOQJZ010000009">
    <property type="protein sequence ID" value="MCU6706117.1"/>
    <property type="molecule type" value="Genomic_DNA"/>
</dbReference>
<evidence type="ECO:0000313" key="2">
    <source>
        <dbReference type="EMBL" id="MCU6706117.1"/>
    </source>
</evidence>
<feature type="domain" description="REase associating with pPIWI RE" evidence="1">
    <location>
        <begin position="248"/>
        <end position="360"/>
    </location>
</feature>
<evidence type="ECO:0000313" key="3">
    <source>
        <dbReference type="Proteomes" id="UP001208131"/>
    </source>
</evidence>
<organism evidence="2 3">
    <name type="scientific">Hominimerdicola aceti</name>
    <dbReference type="NCBI Taxonomy" id="2981726"/>
    <lineage>
        <taxon>Bacteria</taxon>
        <taxon>Bacillati</taxon>
        <taxon>Bacillota</taxon>
        <taxon>Clostridia</taxon>
        <taxon>Eubacteriales</taxon>
        <taxon>Oscillospiraceae</taxon>
        <taxon>Hominimerdicola</taxon>
    </lineage>
</organism>
<dbReference type="RefSeq" id="WP_267301293.1">
    <property type="nucleotide sequence ID" value="NZ_JAOQJZ010000009.1"/>
</dbReference>
<sequence length="377" mass="44003">MNELDFDLMVRLIACGLYEKRQCNDKYSYSSKLFAGINRLAALAAVNEQYDMLSDLHECAFIENYAVKPVKTWFERWNSDFVKSVEKFDLYHTNALIELSENRRYTLTDDCVDLISDSEKDYANDLEQRYIYSLLTNLTNELYVAVRRFIVENPICAVEKMSEFKMEHCQDFKMINKIFSEAYENVPNGSYVCPKCGWTMTFYGAQAQCCNKSCLKNIPKKDDLKPLRFQDGNWRLRHGVMRYMCLPGQLELKIQKIAEKCGCGAELWPDRDKYDVKITLPDGQVWAIDAKTHRNPYMLKKSIEKDYVFTHTKAQKVFYVVPDDCLTDYPDYCKICNDALASNFPDSIAKCVSMRIFSKELKGEVEDVKLRNYQKKS</sequence>
<accession>A0AAE3IIX6</accession>
<protein>
    <recommendedName>
        <fullName evidence="1">REase associating with pPIWI RE domain-containing protein</fullName>
    </recommendedName>
</protein>
<proteinExistence type="predicted"/>
<dbReference type="InterPro" id="IPR040828">
    <property type="entry name" value="pPIWI_RE_REase"/>
</dbReference>
<dbReference type="AlphaFoldDB" id="A0AAE3IIX6"/>
<gene>
    <name evidence="2" type="ORF">OCV57_09300</name>
</gene>
<comment type="caution">
    <text evidence="2">The sequence shown here is derived from an EMBL/GenBank/DDBJ whole genome shotgun (WGS) entry which is preliminary data.</text>
</comment>
<evidence type="ECO:0000259" key="1">
    <source>
        <dbReference type="Pfam" id="PF18154"/>
    </source>
</evidence>
<dbReference type="Pfam" id="PF18154">
    <property type="entry name" value="pPIWI_RE_REase"/>
    <property type="match status" value="1"/>
</dbReference>
<reference evidence="2 3" key="1">
    <citation type="journal article" date="2021" name="ISME Commun">
        <title>Automated analysis of genomic sequences facilitates high-throughput and comprehensive description of bacteria.</title>
        <authorList>
            <person name="Hitch T.C.A."/>
        </authorList>
    </citation>
    <scope>NUCLEOTIDE SEQUENCE [LARGE SCALE GENOMIC DNA]</scope>
    <source>
        <strain evidence="2 3">Sanger_31</strain>
    </source>
</reference>